<gene>
    <name evidence="2" type="ORF">GHV41_04690</name>
</gene>
<sequence length="244" mass="26024">MAKPDWGALQDQFLAEHAKTGVSPKDWCEAQGLNYASARRYIKKPIAQEGAQIAQKKVRSAQSAQNSQTPAAPKADASVTGSEAGGDHQESPSLLKPQHEQFAQNIAQGMPGKDAAVCAGYAPTNAESQASVLLRRPDIKARVKELRNDAALLVSFNAGHLAELSYKSAQQALKNQKFGQVAPNVKNAAQLTGIDMSTNKTEVNVDLAGLSYGKVCIVTPANCSTDVWAAHMEKLREGKQTAQS</sequence>
<dbReference type="InterPro" id="IPR005335">
    <property type="entry name" value="Terminase_ssu"/>
</dbReference>
<evidence type="ECO:0000313" key="3">
    <source>
        <dbReference type="Proteomes" id="UP000381260"/>
    </source>
</evidence>
<evidence type="ECO:0008006" key="4">
    <source>
        <dbReference type="Google" id="ProtNLM"/>
    </source>
</evidence>
<feature type="region of interest" description="Disordered" evidence="1">
    <location>
        <begin position="52"/>
        <end position="93"/>
    </location>
</feature>
<dbReference type="Gene3D" id="1.10.10.1400">
    <property type="entry name" value="Terminase, small subunit, N-terminal DNA-binding domain, HTH motif"/>
    <property type="match status" value="1"/>
</dbReference>
<accession>A0A5Q2V9H3</accession>
<reference evidence="2 3" key="1">
    <citation type="submission" date="2019-11" db="EMBL/GenBank/DDBJ databases">
        <title>The Phosphoenolpyruvate Phosphotransferase System Regulates Serratia proteamaculans 336X Biofilm Formation and Wheat Roots colonization.</title>
        <authorList>
            <person name="Liu F."/>
        </authorList>
    </citation>
    <scope>NUCLEOTIDE SEQUENCE [LARGE SCALE GENOMIC DNA]</scope>
    <source>
        <strain evidence="2 3">336X</strain>
    </source>
</reference>
<protein>
    <recommendedName>
        <fullName evidence="4">Terminase small subunit</fullName>
    </recommendedName>
</protein>
<dbReference type="InterPro" id="IPR038713">
    <property type="entry name" value="Terminase_Gp1_N_sf"/>
</dbReference>
<organism evidence="2 3">
    <name type="scientific">Serratia proteamaculans</name>
    <dbReference type="NCBI Taxonomy" id="28151"/>
    <lineage>
        <taxon>Bacteria</taxon>
        <taxon>Pseudomonadati</taxon>
        <taxon>Pseudomonadota</taxon>
        <taxon>Gammaproteobacteria</taxon>
        <taxon>Enterobacterales</taxon>
        <taxon>Yersiniaceae</taxon>
        <taxon>Serratia</taxon>
    </lineage>
</organism>
<dbReference type="Pfam" id="PF03592">
    <property type="entry name" value="Terminase_2"/>
    <property type="match status" value="1"/>
</dbReference>
<evidence type="ECO:0000313" key="2">
    <source>
        <dbReference type="EMBL" id="QGH60181.1"/>
    </source>
</evidence>
<dbReference type="Proteomes" id="UP000381260">
    <property type="component" value="Chromosome"/>
</dbReference>
<evidence type="ECO:0000256" key="1">
    <source>
        <dbReference type="SAM" id="MobiDB-lite"/>
    </source>
</evidence>
<name>A0A5Q2V9H3_SERPR</name>
<feature type="compositionally biased region" description="Polar residues" evidence="1">
    <location>
        <begin position="60"/>
        <end position="70"/>
    </location>
</feature>
<dbReference type="GO" id="GO:0051276">
    <property type="term" value="P:chromosome organization"/>
    <property type="evidence" value="ECO:0007669"/>
    <property type="project" value="InterPro"/>
</dbReference>
<dbReference type="AlphaFoldDB" id="A0A5Q2V9H3"/>
<proteinExistence type="predicted"/>
<dbReference type="EMBL" id="CP045913">
    <property type="protein sequence ID" value="QGH60181.1"/>
    <property type="molecule type" value="Genomic_DNA"/>
</dbReference>
<dbReference type="RefSeq" id="WP_153857750.1">
    <property type="nucleotide sequence ID" value="NZ_CP045913.1"/>
</dbReference>